<reference evidence="2 3" key="1">
    <citation type="submission" date="2021-03" db="EMBL/GenBank/DDBJ databases">
        <title>Sequencing the genomes of 1000 actinobacteria strains.</title>
        <authorList>
            <person name="Klenk H.-P."/>
        </authorList>
    </citation>
    <scope>NUCLEOTIDE SEQUENCE [LARGE SCALE GENOMIC DNA]</scope>
    <source>
        <strain evidence="2 3">DSM 46670</strain>
    </source>
</reference>
<keyword evidence="1" id="KW-0472">Membrane</keyword>
<feature type="transmembrane region" description="Helical" evidence="1">
    <location>
        <begin position="63"/>
        <end position="80"/>
    </location>
</feature>
<organism evidence="2 3">
    <name type="scientific">Kibdelosporangium banguiense</name>
    <dbReference type="NCBI Taxonomy" id="1365924"/>
    <lineage>
        <taxon>Bacteria</taxon>
        <taxon>Bacillati</taxon>
        <taxon>Actinomycetota</taxon>
        <taxon>Actinomycetes</taxon>
        <taxon>Pseudonocardiales</taxon>
        <taxon>Pseudonocardiaceae</taxon>
        <taxon>Kibdelosporangium</taxon>
    </lineage>
</organism>
<comment type="caution">
    <text evidence="2">The sequence shown here is derived from an EMBL/GenBank/DDBJ whole genome shotgun (WGS) entry which is preliminary data.</text>
</comment>
<evidence type="ECO:0000313" key="2">
    <source>
        <dbReference type="EMBL" id="MBP2326708.1"/>
    </source>
</evidence>
<keyword evidence="1" id="KW-0812">Transmembrane</keyword>
<keyword evidence="1" id="KW-1133">Transmembrane helix</keyword>
<sequence length="126" mass="13241">MKTRVLLGTAGLAMMAWGALLAFEVPQISEFGAWFVAGPIVHDLLLAPLVGAVGLVVKGPAKAGAVVSGVLVLIAIPLLWQENVPVNPGLHDRDYLAGLAISLGVVWLLVAAAMIGKRLRELPRFD</sequence>
<evidence type="ECO:0008006" key="4">
    <source>
        <dbReference type="Google" id="ProtNLM"/>
    </source>
</evidence>
<evidence type="ECO:0000313" key="3">
    <source>
        <dbReference type="Proteomes" id="UP001519332"/>
    </source>
</evidence>
<evidence type="ECO:0000256" key="1">
    <source>
        <dbReference type="SAM" id="Phobius"/>
    </source>
</evidence>
<dbReference type="EMBL" id="JAGINW010000001">
    <property type="protein sequence ID" value="MBP2326708.1"/>
    <property type="molecule type" value="Genomic_DNA"/>
</dbReference>
<protein>
    <recommendedName>
        <fullName evidence="4">SPW repeat-containing protein</fullName>
    </recommendedName>
</protein>
<name>A0ABS4TS11_9PSEU</name>
<dbReference type="Proteomes" id="UP001519332">
    <property type="component" value="Unassembled WGS sequence"/>
</dbReference>
<accession>A0ABS4TS11</accession>
<dbReference type="RefSeq" id="WP_209643745.1">
    <property type="nucleotide sequence ID" value="NZ_JAGINW010000001.1"/>
</dbReference>
<keyword evidence="3" id="KW-1185">Reference proteome</keyword>
<gene>
    <name evidence="2" type="ORF">JOF56_007093</name>
</gene>
<feature type="transmembrane region" description="Helical" evidence="1">
    <location>
        <begin position="95"/>
        <end position="115"/>
    </location>
</feature>
<feature type="transmembrane region" description="Helical" evidence="1">
    <location>
        <begin position="32"/>
        <end position="56"/>
    </location>
</feature>
<proteinExistence type="predicted"/>